<protein>
    <submittedName>
        <fullName evidence="6">Phage holin family protein</fullName>
    </submittedName>
</protein>
<comment type="caution">
    <text evidence="6">The sequence shown here is derived from an EMBL/GenBank/DDBJ whole genome shotgun (WGS) entry which is preliminary data.</text>
</comment>
<evidence type="ECO:0000256" key="3">
    <source>
        <dbReference type="ARBA" id="ARBA00022989"/>
    </source>
</evidence>
<keyword evidence="4 5" id="KW-0472">Membrane</keyword>
<organism evidence="6 7">
    <name type="scientific">[Clostridium] ammoniilyticum</name>
    <dbReference type="NCBI Taxonomy" id="2981784"/>
    <lineage>
        <taxon>Bacteria</taxon>
        <taxon>Bacillati</taxon>
        <taxon>Bacillota</taxon>
        <taxon>Erysipelotrichia</taxon>
        <taxon>Erysipelotrichales</taxon>
        <taxon>Coprobacillaceae</taxon>
        <taxon>Faecalibacillus</taxon>
    </lineage>
</organism>
<evidence type="ECO:0000256" key="4">
    <source>
        <dbReference type="ARBA" id="ARBA00023136"/>
    </source>
</evidence>
<evidence type="ECO:0000313" key="7">
    <source>
        <dbReference type="Proteomes" id="UP001208364"/>
    </source>
</evidence>
<sequence>MNNMEKVFNTAVAILATFFTYLFGGWDLALKILITFMVLDYVTGVIYAYVIKTLNSEVGFRGLIKKCMILAVLIVGVELDRMLGNGGTWVFRTLVAYFYIANEGISLLENISNLGVPIPNKIKTALEQLNNEEDLKEIE</sequence>
<gene>
    <name evidence="6" type="ORF">OCV55_08750</name>
</gene>
<reference evidence="6 7" key="1">
    <citation type="journal article" date="2021" name="ISME Commun">
        <title>Automated analysis of genomic sequences facilitates high-throughput and comprehensive description of bacteria.</title>
        <authorList>
            <person name="Hitch T.C.A."/>
        </authorList>
    </citation>
    <scope>NUCLEOTIDE SEQUENCE [LARGE SCALE GENOMIC DNA]</scope>
    <source>
        <strain evidence="6 7">H4_15</strain>
    </source>
</reference>
<keyword evidence="7" id="KW-1185">Reference proteome</keyword>
<keyword evidence="2 5" id="KW-0812">Transmembrane</keyword>
<dbReference type="InterPro" id="IPR006480">
    <property type="entry name" value="Phage_holin_4_1"/>
</dbReference>
<dbReference type="Proteomes" id="UP001208364">
    <property type="component" value="Unassembled WGS sequence"/>
</dbReference>
<evidence type="ECO:0000256" key="1">
    <source>
        <dbReference type="ARBA" id="ARBA00004141"/>
    </source>
</evidence>
<dbReference type="Pfam" id="PF05105">
    <property type="entry name" value="Phage_holin_4_1"/>
    <property type="match status" value="1"/>
</dbReference>
<accession>A0ABT2SVY6</accession>
<feature type="transmembrane region" description="Helical" evidence="5">
    <location>
        <begin position="32"/>
        <end position="51"/>
    </location>
</feature>
<evidence type="ECO:0000256" key="5">
    <source>
        <dbReference type="SAM" id="Phobius"/>
    </source>
</evidence>
<feature type="transmembrane region" description="Helical" evidence="5">
    <location>
        <begin position="7"/>
        <end position="26"/>
    </location>
</feature>
<evidence type="ECO:0000256" key="2">
    <source>
        <dbReference type="ARBA" id="ARBA00022692"/>
    </source>
</evidence>
<name>A0ABT2SVY6_9FIRM</name>
<dbReference type="RefSeq" id="WP_032090214.1">
    <property type="nucleotide sequence ID" value="NZ_JAOQJR010000008.1"/>
</dbReference>
<keyword evidence="3 5" id="KW-1133">Transmembrane helix</keyword>
<proteinExistence type="predicted"/>
<dbReference type="NCBIfam" id="TIGR01593">
    <property type="entry name" value="holin_tox_secr"/>
    <property type="match status" value="1"/>
</dbReference>
<evidence type="ECO:0000313" key="6">
    <source>
        <dbReference type="EMBL" id="MCU6738771.1"/>
    </source>
</evidence>
<dbReference type="EMBL" id="JAOQJR010000008">
    <property type="protein sequence ID" value="MCU6738771.1"/>
    <property type="molecule type" value="Genomic_DNA"/>
</dbReference>
<comment type="subcellular location">
    <subcellularLocation>
        <location evidence="1">Membrane</location>
        <topology evidence="1">Multi-pass membrane protein</topology>
    </subcellularLocation>
</comment>